<feature type="coiled-coil region" evidence="1">
    <location>
        <begin position="43"/>
        <end position="70"/>
    </location>
</feature>
<dbReference type="InterPro" id="IPR025310">
    <property type="entry name" value="DUF4164"/>
</dbReference>
<protein>
    <recommendedName>
        <fullName evidence="4">DUF4164 domain-containing protein</fullName>
    </recommendedName>
</protein>
<reference evidence="2" key="2">
    <citation type="submission" date="2021-08" db="EMBL/GenBank/DDBJ databases">
        <authorList>
            <person name="Tani A."/>
            <person name="Ola A."/>
            <person name="Ogura Y."/>
            <person name="Katsura K."/>
            <person name="Hayashi T."/>
        </authorList>
    </citation>
    <scope>NUCLEOTIDE SEQUENCE</scope>
    <source>
        <strain evidence="2">LMG 23639</strain>
    </source>
</reference>
<dbReference type="RefSeq" id="WP_238278873.1">
    <property type="nucleotide sequence ID" value="NZ_BPQR01000092.1"/>
</dbReference>
<proteinExistence type="predicted"/>
<comment type="caution">
    <text evidence="2">The sequence shown here is derived from an EMBL/GenBank/DDBJ whole genome shotgun (WGS) entry which is preliminary data.</text>
</comment>
<keyword evidence="3" id="KW-1185">Reference proteome</keyword>
<name>A0ABQ4T355_9HYPH</name>
<evidence type="ECO:0000256" key="1">
    <source>
        <dbReference type="SAM" id="Coils"/>
    </source>
</evidence>
<gene>
    <name evidence="2" type="ORF">AOPFMNJM_4182</name>
</gene>
<dbReference type="Pfam" id="PF13747">
    <property type="entry name" value="DUF4164"/>
    <property type="match status" value="1"/>
</dbReference>
<organism evidence="2 3">
    <name type="scientific">Methylobacterium jeotgali</name>
    <dbReference type="NCBI Taxonomy" id="381630"/>
    <lineage>
        <taxon>Bacteria</taxon>
        <taxon>Pseudomonadati</taxon>
        <taxon>Pseudomonadota</taxon>
        <taxon>Alphaproteobacteria</taxon>
        <taxon>Hyphomicrobiales</taxon>
        <taxon>Methylobacteriaceae</taxon>
        <taxon>Methylobacterium</taxon>
    </lineage>
</organism>
<evidence type="ECO:0000313" key="3">
    <source>
        <dbReference type="Proteomes" id="UP001055102"/>
    </source>
</evidence>
<dbReference type="EMBL" id="BPQR01000092">
    <property type="protein sequence ID" value="GJE08836.1"/>
    <property type="molecule type" value="Genomic_DNA"/>
</dbReference>
<evidence type="ECO:0008006" key="4">
    <source>
        <dbReference type="Google" id="ProtNLM"/>
    </source>
</evidence>
<sequence>MLIFAATATDEALARLDSALTLLEAAVARRLDAGERGDRDAELALMNEDRARLAAELDAASARLAHVEAAAGEVGLRLDRAIGAVERVLSHDRTS</sequence>
<evidence type="ECO:0000313" key="2">
    <source>
        <dbReference type="EMBL" id="GJE08836.1"/>
    </source>
</evidence>
<dbReference type="Proteomes" id="UP001055102">
    <property type="component" value="Unassembled WGS sequence"/>
</dbReference>
<reference evidence="2" key="1">
    <citation type="journal article" date="2021" name="Front. Microbiol.">
        <title>Comprehensive Comparative Genomics and Phenotyping of Methylobacterium Species.</title>
        <authorList>
            <person name="Alessa O."/>
            <person name="Ogura Y."/>
            <person name="Fujitani Y."/>
            <person name="Takami H."/>
            <person name="Hayashi T."/>
            <person name="Sahin N."/>
            <person name="Tani A."/>
        </authorList>
    </citation>
    <scope>NUCLEOTIDE SEQUENCE</scope>
    <source>
        <strain evidence="2">LMG 23639</strain>
    </source>
</reference>
<keyword evidence="1" id="KW-0175">Coiled coil</keyword>
<accession>A0ABQ4T355</accession>